<dbReference type="PANTHER" id="PTHR42912">
    <property type="entry name" value="METHYLTRANSFERASE"/>
    <property type="match status" value="1"/>
</dbReference>
<dbReference type="InterPro" id="IPR013216">
    <property type="entry name" value="Methyltransf_11"/>
</dbReference>
<keyword evidence="3" id="KW-1185">Reference proteome</keyword>
<dbReference type="SUPFAM" id="SSF53335">
    <property type="entry name" value="S-adenosyl-L-methionine-dependent methyltransferases"/>
    <property type="match status" value="1"/>
</dbReference>
<comment type="caution">
    <text evidence="2">The sequence shown here is derived from an EMBL/GenBank/DDBJ whole genome shotgun (WGS) entry which is preliminary data.</text>
</comment>
<dbReference type="Proteomes" id="UP001229651">
    <property type="component" value="Unassembled WGS sequence"/>
</dbReference>
<feature type="domain" description="Methyltransferase type 11" evidence="1">
    <location>
        <begin position="66"/>
        <end position="160"/>
    </location>
</feature>
<dbReference type="Gene3D" id="3.40.50.150">
    <property type="entry name" value="Vaccinia Virus protein VP39"/>
    <property type="match status" value="1"/>
</dbReference>
<evidence type="ECO:0000313" key="2">
    <source>
        <dbReference type="EMBL" id="MDQ0383062.1"/>
    </source>
</evidence>
<protein>
    <submittedName>
        <fullName evidence="2">Ubiquinone/menaquinone biosynthesis C-methylase UbiE</fullName>
    </submittedName>
</protein>
<dbReference type="InterPro" id="IPR050508">
    <property type="entry name" value="Methyltransf_Superfamily"/>
</dbReference>
<accession>A0ABU0F7R0</accession>
<sequence>MALLGIKHAVTRIAGRRDHHAAAQYADPGLVRGYIAAYESGRATRYFQSRLHVVEAALRPVSGALLDVGCGPGMLVRHLLDTRPGDFRITACDRSAAMIEAVAERTEPGEVELAVARIEDMPFPEGRFDVVVAMGVLEYSAARPAVAELARVVRPGGLAVLSMLNPASPYRIVEWFLYWPLLRLLGRLERLAGVPASRRHTVPRSGIRALTAGQLRRTLRRAGFEITDVVYYDTTPLVPPLDKVLRRWRREWRGHLERTISRGARRWQGTGYLMTARRAGKRSAPALRTVSTAGAPPA</sequence>
<evidence type="ECO:0000259" key="1">
    <source>
        <dbReference type="Pfam" id="PF08241"/>
    </source>
</evidence>
<dbReference type="EMBL" id="JAUSUT010000001">
    <property type="protein sequence ID" value="MDQ0383062.1"/>
    <property type="molecule type" value="Genomic_DNA"/>
</dbReference>
<keyword evidence="2" id="KW-0830">Ubiquinone</keyword>
<organism evidence="2 3">
    <name type="scientific">Amycolatopsis thermophila</name>
    <dbReference type="NCBI Taxonomy" id="206084"/>
    <lineage>
        <taxon>Bacteria</taxon>
        <taxon>Bacillati</taxon>
        <taxon>Actinomycetota</taxon>
        <taxon>Actinomycetes</taxon>
        <taxon>Pseudonocardiales</taxon>
        <taxon>Pseudonocardiaceae</taxon>
        <taxon>Amycolatopsis</taxon>
    </lineage>
</organism>
<dbReference type="RefSeq" id="WP_306998771.1">
    <property type="nucleotide sequence ID" value="NZ_JAUSUT010000001.1"/>
</dbReference>
<proteinExistence type="predicted"/>
<name>A0ABU0F7R0_9PSEU</name>
<reference evidence="2 3" key="1">
    <citation type="submission" date="2023-07" db="EMBL/GenBank/DDBJ databases">
        <title>Sequencing the genomes of 1000 actinobacteria strains.</title>
        <authorList>
            <person name="Klenk H.-P."/>
        </authorList>
    </citation>
    <scope>NUCLEOTIDE SEQUENCE [LARGE SCALE GENOMIC DNA]</scope>
    <source>
        <strain evidence="2 3">DSM 45805</strain>
    </source>
</reference>
<gene>
    <name evidence="2" type="ORF">FB470_007056</name>
</gene>
<dbReference type="Pfam" id="PF08241">
    <property type="entry name" value="Methyltransf_11"/>
    <property type="match status" value="1"/>
</dbReference>
<dbReference type="PANTHER" id="PTHR42912:SF93">
    <property type="entry name" value="N6-ADENOSINE-METHYLTRANSFERASE TMT1A"/>
    <property type="match status" value="1"/>
</dbReference>
<dbReference type="InterPro" id="IPR029063">
    <property type="entry name" value="SAM-dependent_MTases_sf"/>
</dbReference>
<evidence type="ECO:0000313" key="3">
    <source>
        <dbReference type="Proteomes" id="UP001229651"/>
    </source>
</evidence>
<dbReference type="CDD" id="cd02440">
    <property type="entry name" value="AdoMet_MTases"/>
    <property type="match status" value="1"/>
</dbReference>